<proteinExistence type="predicted"/>
<feature type="transmembrane region" description="Helical" evidence="1">
    <location>
        <begin position="198"/>
        <end position="217"/>
    </location>
</feature>
<feature type="transmembrane region" description="Helical" evidence="1">
    <location>
        <begin position="16"/>
        <end position="37"/>
    </location>
</feature>
<keyword evidence="1" id="KW-1133">Transmembrane helix</keyword>
<dbReference type="PANTHER" id="PTHR37305:SF1">
    <property type="entry name" value="MEMBRANE PROTEIN"/>
    <property type="match status" value="1"/>
</dbReference>
<dbReference type="AlphaFoldDB" id="A0A841C1I0"/>
<dbReference type="RefSeq" id="WP_184843059.1">
    <property type="nucleotide sequence ID" value="NZ_JACHMN010000003.1"/>
</dbReference>
<dbReference type="Pfam" id="PF12679">
    <property type="entry name" value="ABC2_membrane_2"/>
    <property type="match status" value="1"/>
</dbReference>
<keyword evidence="1" id="KW-0472">Membrane</keyword>
<dbReference type="EMBL" id="JACHMN010000003">
    <property type="protein sequence ID" value="MBB5872830.1"/>
    <property type="molecule type" value="Genomic_DNA"/>
</dbReference>
<protein>
    <submittedName>
        <fullName evidence="2">ABC-type transport system involved in multi-copper enzyme maturation permease subunit</fullName>
    </submittedName>
</protein>
<organism evidence="2 3">
    <name type="scientific">Allocatelliglobosispora scoriae</name>
    <dbReference type="NCBI Taxonomy" id="643052"/>
    <lineage>
        <taxon>Bacteria</taxon>
        <taxon>Bacillati</taxon>
        <taxon>Actinomycetota</taxon>
        <taxon>Actinomycetes</taxon>
        <taxon>Micromonosporales</taxon>
        <taxon>Micromonosporaceae</taxon>
        <taxon>Allocatelliglobosispora</taxon>
    </lineage>
</organism>
<dbReference type="Proteomes" id="UP000587527">
    <property type="component" value="Unassembled WGS sequence"/>
</dbReference>
<feature type="transmembrane region" description="Helical" evidence="1">
    <location>
        <begin position="121"/>
        <end position="147"/>
    </location>
</feature>
<dbReference type="GO" id="GO:0140359">
    <property type="term" value="F:ABC-type transporter activity"/>
    <property type="evidence" value="ECO:0007669"/>
    <property type="project" value="InterPro"/>
</dbReference>
<comment type="caution">
    <text evidence="2">The sequence shown here is derived from an EMBL/GenBank/DDBJ whole genome shotgun (WGS) entry which is preliminary data.</text>
</comment>
<reference evidence="2 3" key="1">
    <citation type="submission" date="2020-08" db="EMBL/GenBank/DDBJ databases">
        <title>Sequencing the genomes of 1000 actinobacteria strains.</title>
        <authorList>
            <person name="Klenk H.-P."/>
        </authorList>
    </citation>
    <scope>NUCLEOTIDE SEQUENCE [LARGE SCALE GENOMIC DNA]</scope>
    <source>
        <strain evidence="2 3">DSM 45362</strain>
    </source>
</reference>
<dbReference type="GO" id="GO:0005886">
    <property type="term" value="C:plasma membrane"/>
    <property type="evidence" value="ECO:0007669"/>
    <property type="project" value="UniProtKB-SubCell"/>
</dbReference>
<evidence type="ECO:0000256" key="1">
    <source>
        <dbReference type="SAM" id="Phobius"/>
    </source>
</evidence>
<evidence type="ECO:0000313" key="2">
    <source>
        <dbReference type="EMBL" id="MBB5872830.1"/>
    </source>
</evidence>
<feature type="transmembrane region" description="Helical" evidence="1">
    <location>
        <begin position="74"/>
        <end position="94"/>
    </location>
</feature>
<dbReference type="PANTHER" id="PTHR37305">
    <property type="entry name" value="INTEGRAL MEMBRANE PROTEIN-RELATED"/>
    <property type="match status" value="1"/>
</dbReference>
<feature type="transmembrane region" description="Helical" evidence="1">
    <location>
        <begin position="167"/>
        <end position="186"/>
    </location>
</feature>
<feature type="transmembrane region" description="Helical" evidence="1">
    <location>
        <begin position="250"/>
        <end position="271"/>
    </location>
</feature>
<keyword evidence="1" id="KW-0812">Transmembrane</keyword>
<name>A0A841C1I0_9ACTN</name>
<gene>
    <name evidence="2" type="ORF">F4553_006264</name>
</gene>
<accession>A0A841C1I0</accession>
<keyword evidence="3" id="KW-1185">Reference proteome</keyword>
<sequence length="277" mass="29647">MNLIRSEFLKLRTTSAWWLFTIGVAVLWALAFAANTFGTYVTLHPEKFAGPEGPQGDQVEAVANVDFTSIASNLYTSGQFFGLLFAMLLGILLITSEFQHQTLTTTFLTTPRRSSVVAAKLAVSAVGGVFFWFITTLLSVPGGAIFLSSEGQSAHLGDTEVLKAVGLNLLAFCLWGIFGLGFGVLIRSQIGATVTAAVLYVIGTFAVSIIFELLAAWQGDWIRKFDVIVPSIASAVMVSGTQLPDHPPQWVGAAILIGYAVVAGTIGTLILRRRDIS</sequence>
<evidence type="ECO:0000313" key="3">
    <source>
        <dbReference type="Proteomes" id="UP000587527"/>
    </source>
</evidence>